<dbReference type="InterPro" id="IPR012674">
    <property type="entry name" value="Calycin"/>
</dbReference>
<dbReference type="InterPro" id="IPR022271">
    <property type="entry name" value="Lipocalin_ApoD"/>
</dbReference>
<organism evidence="5">
    <name type="scientific">Graphocephala atropunctata</name>
    <dbReference type="NCBI Taxonomy" id="36148"/>
    <lineage>
        <taxon>Eukaryota</taxon>
        <taxon>Metazoa</taxon>
        <taxon>Ecdysozoa</taxon>
        <taxon>Arthropoda</taxon>
        <taxon>Hexapoda</taxon>
        <taxon>Insecta</taxon>
        <taxon>Pterygota</taxon>
        <taxon>Neoptera</taxon>
        <taxon>Paraneoptera</taxon>
        <taxon>Hemiptera</taxon>
        <taxon>Auchenorrhyncha</taxon>
        <taxon>Membracoidea</taxon>
        <taxon>Cicadellidae</taxon>
        <taxon>Cicadellinae</taxon>
        <taxon>Cicadellini</taxon>
        <taxon>Graphocephala</taxon>
    </lineage>
</organism>
<dbReference type="PANTHER" id="PTHR10612:SF34">
    <property type="entry name" value="APOLIPOPROTEIN D"/>
    <property type="match status" value="1"/>
</dbReference>
<feature type="signal peptide" evidence="3">
    <location>
        <begin position="1"/>
        <end position="17"/>
    </location>
</feature>
<proteinExistence type="inferred from homology"/>
<dbReference type="Gene3D" id="2.40.128.20">
    <property type="match status" value="1"/>
</dbReference>
<dbReference type="PRINTS" id="PR01273">
    <property type="entry name" value="INVTBRTCOLOR"/>
</dbReference>
<dbReference type="SUPFAM" id="SSF50814">
    <property type="entry name" value="Lipocalins"/>
    <property type="match status" value="1"/>
</dbReference>
<dbReference type="InterPro" id="IPR003057">
    <property type="entry name" value="Invtbrt_color"/>
</dbReference>
<evidence type="ECO:0000259" key="4">
    <source>
        <dbReference type="Pfam" id="PF08212"/>
    </source>
</evidence>
<keyword evidence="3" id="KW-0732">Signal</keyword>
<keyword evidence="2" id="KW-1015">Disulfide bond</keyword>
<name>A0A1B6MT52_9HEMI</name>
<dbReference type="GO" id="GO:0005737">
    <property type="term" value="C:cytoplasm"/>
    <property type="evidence" value="ECO:0007669"/>
    <property type="project" value="TreeGrafter"/>
</dbReference>
<evidence type="ECO:0000256" key="3">
    <source>
        <dbReference type="PIRNR" id="PIRNR036893"/>
    </source>
</evidence>
<evidence type="ECO:0000256" key="1">
    <source>
        <dbReference type="ARBA" id="ARBA00006889"/>
    </source>
</evidence>
<feature type="chain" id="PRO_5013436413" description="Lipocalin/cytosolic fatty-acid binding domain-containing protein" evidence="3">
    <location>
        <begin position="18"/>
        <end position="197"/>
    </location>
</feature>
<gene>
    <name evidence="5" type="ORF">g.12893</name>
</gene>
<reference evidence="5" key="1">
    <citation type="submission" date="2015-11" db="EMBL/GenBank/DDBJ databases">
        <title>De novo transcriptome assembly of four potential Pierce s Disease insect vectors from Arizona vineyards.</title>
        <authorList>
            <person name="Tassone E.E."/>
        </authorList>
    </citation>
    <scope>NUCLEOTIDE SEQUENCE</scope>
</reference>
<dbReference type="GO" id="GO:0031409">
    <property type="term" value="F:pigment binding"/>
    <property type="evidence" value="ECO:0007669"/>
    <property type="project" value="InterPro"/>
</dbReference>
<dbReference type="AlphaFoldDB" id="A0A1B6MT52"/>
<dbReference type="PANTHER" id="PTHR10612">
    <property type="entry name" value="APOLIPOPROTEIN D"/>
    <property type="match status" value="1"/>
</dbReference>
<dbReference type="EMBL" id="GEBQ01000881">
    <property type="protein sequence ID" value="JAT39096.1"/>
    <property type="molecule type" value="Transcribed_RNA"/>
</dbReference>
<protein>
    <recommendedName>
        <fullName evidence="4">Lipocalin/cytosolic fatty-acid binding domain-containing protein</fullName>
    </recommendedName>
</protein>
<sequence>MLIVLVVLWACLQTGLTQLLELGDCPKLAVEQNFDLKKYTGCWYSIFAFNTEAFQGNGNCVLAHYSSSPESGKVIVYNEQISSNGKLNSINGTAIPEDKNKKEGKLKVTLNIDVLKYKIPVTSNYWVLVTDYYNYAVVCSCFTIKLTHTLACFILSRHVTLSEEFKKKIDVYLKAAGIPWSRFKQVDQTNCGSHKCN</sequence>
<dbReference type="GO" id="GO:0000302">
    <property type="term" value="P:response to reactive oxygen species"/>
    <property type="evidence" value="ECO:0007669"/>
    <property type="project" value="TreeGrafter"/>
</dbReference>
<evidence type="ECO:0000256" key="2">
    <source>
        <dbReference type="ARBA" id="ARBA00023157"/>
    </source>
</evidence>
<comment type="similarity">
    <text evidence="1 3">Belongs to the calycin superfamily. Lipocalin family.</text>
</comment>
<dbReference type="InterPro" id="IPR000566">
    <property type="entry name" value="Lipocln_cytosolic_FA-bd_dom"/>
</dbReference>
<accession>A0A1B6MT52</accession>
<dbReference type="Pfam" id="PF08212">
    <property type="entry name" value="Lipocalin_2"/>
    <property type="match status" value="1"/>
</dbReference>
<dbReference type="GO" id="GO:0006629">
    <property type="term" value="P:lipid metabolic process"/>
    <property type="evidence" value="ECO:0007669"/>
    <property type="project" value="TreeGrafter"/>
</dbReference>
<feature type="domain" description="Lipocalin/cytosolic fatty-acid binding" evidence="4">
    <location>
        <begin position="34"/>
        <end position="187"/>
    </location>
</feature>
<dbReference type="PIRSF" id="PIRSF036893">
    <property type="entry name" value="Lipocalin_ApoD"/>
    <property type="match status" value="1"/>
</dbReference>
<evidence type="ECO:0000313" key="5">
    <source>
        <dbReference type="EMBL" id="JAT39096.1"/>
    </source>
</evidence>